<dbReference type="RefSeq" id="WP_126074227.1">
    <property type="nucleotide sequence ID" value="NZ_CP051166.1"/>
</dbReference>
<sequence length="177" mass="19666">MTRKNTLADDICVHVGRFNIFDWLQNVGEYFALPPDELTPTPPPLTDHCIEIPKAGLSLTLKHPHAAHVTVADPDRWILTSAEFTPPWADDSIGRGALPFGLYPVQERPASIGGKLGNHRTTELDDRDNAKGDRRQSYFLSNELVVGITWGEGLVGVERMIVTRLGLALDFRETLIN</sequence>
<dbReference type="OrthoDB" id="8004219at2"/>
<protein>
    <submittedName>
        <fullName evidence="1">Uncharacterized protein</fullName>
    </submittedName>
</protein>
<name>A0A430HND9_9BURK</name>
<gene>
    <name evidence="1" type="ORF">EJB06_11890</name>
</gene>
<evidence type="ECO:0000313" key="1">
    <source>
        <dbReference type="EMBL" id="RSZ59023.1"/>
    </source>
</evidence>
<comment type="caution">
    <text evidence="1">The sequence shown here is derived from an EMBL/GenBank/DDBJ whole genome shotgun (WGS) entry which is preliminary data.</text>
</comment>
<dbReference type="AlphaFoldDB" id="A0A430HND9"/>
<keyword evidence="2" id="KW-1185">Reference proteome</keyword>
<proteinExistence type="predicted"/>
<organism evidence="1 2">
    <name type="scientific">Massilia atriviolacea</name>
    <dbReference type="NCBI Taxonomy" id="2495579"/>
    <lineage>
        <taxon>Bacteria</taxon>
        <taxon>Pseudomonadati</taxon>
        <taxon>Pseudomonadota</taxon>
        <taxon>Betaproteobacteria</taxon>
        <taxon>Burkholderiales</taxon>
        <taxon>Oxalobacteraceae</taxon>
        <taxon>Telluria group</taxon>
        <taxon>Massilia</taxon>
    </lineage>
</organism>
<dbReference type="Proteomes" id="UP000278085">
    <property type="component" value="Unassembled WGS sequence"/>
</dbReference>
<dbReference type="EMBL" id="RXLQ01000005">
    <property type="protein sequence ID" value="RSZ59023.1"/>
    <property type="molecule type" value="Genomic_DNA"/>
</dbReference>
<reference evidence="1 2" key="1">
    <citation type="submission" date="2018-12" db="EMBL/GenBank/DDBJ databases">
        <authorList>
            <person name="Yang E."/>
        </authorList>
    </citation>
    <scope>NUCLEOTIDE SEQUENCE [LARGE SCALE GENOMIC DNA]</scope>
    <source>
        <strain evidence="1 2">SOD</strain>
    </source>
</reference>
<evidence type="ECO:0000313" key="2">
    <source>
        <dbReference type="Proteomes" id="UP000278085"/>
    </source>
</evidence>
<accession>A0A430HND9</accession>